<dbReference type="InterPro" id="IPR036938">
    <property type="entry name" value="PAP2/HPO_sf"/>
</dbReference>
<evidence type="ECO:0000256" key="1">
    <source>
        <dbReference type="SAM" id="Phobius"/>
    </source>
</evidence>
<dbReference type="OrthoDB" id="371155at2"/>
<keyword evidence="1" id="KW-0472">Membrane</keyword>
<dbReference type="Gene3D" id="1.20.144.10">
    <property type="entry name" value="Phosphatidic acid phosphatase type 2/haloperoxidase"/>
    <property type="match status" value="1"/>
</dbReference>
<feature type="transmembrane region" description="Helical" evidence="1">
    <location>
        <begin position="163"/>
        <end position="185"/>
    </location>
</feature>
<dbReference type="SMART" id="SM00014">
    <property type="entry name" value="acidPPc"/>
    <property type="match status" value="1"/>
</dbReference>
<protein>
    <submittedName>
        <fullName evidence="3">Undecaprenyl-diphosphatase</fullName>
    </submittedName>
</protein>
<dbReference type="Proteomes" id="UP000199228">
    <property type="component" value="Unassembled WGS sequence"/>
</dbReference>
<dbReference type="RefSeq" id="WP_090174052.1">
    <property type="nucleotide sequence ID" value="NZ_FMXR01000013.1"/>
</dbReference>
<name>A0A1G6BVP0_EUBOX</name>
<evidence type="ECO:0000313" key="3">
    <source>
        <dbReference type="EMBL" id="SDB24665.1"/>
    </source>
</evidence>
<dbReference type="InterPro" id="IPR000326">
    <property type="entry name" value="PAP2/HPO"/>
</dbReference>
<proteinExistence type="predicted"/>
<dbReference type="EMBL" id="FMXR01000013">
    <property type="protein sequence ID" value="SDB24665.1"/>
    <property type="molecule type" value="Genomic_DNA"/>
</dbReference>
<feature type="transmembrane region" description="Helical" evidence="1">
    <location>
        <begin position="191"/>
        <end position="211"/>
    </location>
</feature>
<gene>
    <name evidence="3" type="ORF">SAMN02910417_01820</name>
</gene>
<sequence length="220" mass="24892">MENRTRRCKLVTLILLIIFIAYTLLLKVVDVQAIGPQGSEVGFATFNSMVYQVVGSNELCYDVSKYIGYLAIVIAIFFVILAILQFARSRELSKVDLSLKVLIVFYVLVGICYVLFEFLVINYRPVLEDGQLAASYPSSHTMLALCVFVTARMQFKSRFMEGFARGFLVILFDVLSVVMVCTRLASGVHWATDIIGGILLSAVLIFIYRTIIMVRKERIW</sequence>
<keyword evidence="4" id="KW-1185">Reference proteome</keyword>
<feature type="domain" description="Phosphatidic acid phosphatase type 2/haloperoxidase" evidence="2">
    <location>
        <begin position="64"/>
        <end position="209"/>
    </location>
</feature>
<reference evidence="3 4" key="1">
    <citation type="submission" date="2016-10" db="EMBL/GenBank/DDBJ databases">
        <authorList>
            <person name="de Groot N.N."/>
        </authorList>
    </citation>
    <scope>NUCLEOTIDE SEQUENCE [LARGE SCALE GENOMIC DNA]</scope>
    <source>
        <strain evidence="3 4">DSM 3217</strain>
    </source>
</reference>
<organism evidence="3 4">
    <name type="scientific">Eubacterium oxidoreducens</name>
    <dbReference type="NCBI Taxonomy" id="1732"/>
    <lineage>
        <taxon>Bacteria</taxon>
        <taxon>Bacillati</taxon>
        <taxon>Bacillota</taxon>
        <taxon>Clostridia</taxon>
        <taxon>Eubacteriales</taxon>
        <taxon>Eubacteriaceae</taxon>
        <taxon>Eubacterium</taxon>
    </lineage>
</organism>
<keyword evidence="1" id="KW-1133">Transmembrane helix</keyword>
<feature type="transmembrane region" description="Helical" evidence="1">
    <location>
        <begin position="12"/>
        <end position="29"/>
    </location>
</feature>
<dbReference type="Pfam" id="PF01569">
    <property type="entry name" value="PAP2"/>
    <property type="match status" value="1"/>
</dbReference>
<keyword evidence="1" id="KW-0812">Transmembrane</keyword>
<feature type="transmembrane region" description="Helical" evidence="1">
    <location>
        <begin position="66"/>
        <end position="87"/>
    </location>
</feature>
<accession>A0A1G6BVP0</accession>
<feature type="transmembrane region" description="Helical" evidence="1">
    <location>
        <begin position="133"/>
        <end position="151"/>
    </location>
</feature>
<dbReference type="AlphaFoldDB" id="A0A1G6BVP0"/>
<dbReference type="STRING" id="1732.SAMN02910417_01820"/>
<dbReference type="SUPFAM" id="SSF48317">
    <property type="entry name" value="Acid phosphatase/Vanadium-dependent haloperoxidase"/>
    <property type="match status" value="1"/>
</dbReference>
<evidence type="ECO:0000259" key="2">
    <source>
        <dbReference type="SMART" id="SM00014"/>
    </source>
</evidence>
<evidence type="ECO:0000313" key="4">
    <source>
        <dbReference type="Proteomes" id="UP000199228"/>
    </source>
</evidence>
<feature type="transmembrane region" description="Helical" evidence="1">
    <location>
        <begin position="99"/>
        <end position="121"/>
    </location>
</feature>